<dbReference type="InterPro" id="IPR053151">
    <property type="entry name" value="RNase_H-like"/>
</dbReference>
<protein>
    <recommendedName>
        <fullName evidence="1">RNase H type-1 domain-containing protein</fullName>
    </recommendedName>
</protein>
<gene>
    <name evidence="2" type="ORF">PVK06_020782</name>
</gene>
<dbReference type="PANTHER" id="PTHR47723:SF19">
    <property type="entry name" value="POLYNUCLEOTIDYL TRANSFERASE, RIBONUCLEASE H-LIKE SUPERFAMILY PROTEIN"/>
    <property type="match status" value="1"/>
</dbReference>
<evidence type="ECO:0000259" key="1">
    <source>
        <dbReference type="Pfam" id="PF13456"/>
    </source>
</evidence>
<sequence>MTMTNTTLFYAPSIPSTCIYLNIDGAIQTNIGLSIVGGMIRDETRKWILGYNRFLVKSSVFIVELWGILDGLLLLQKQGHDTILILLDNLEVVKVICNRNANTSSISLVKGIQDILFQEKRWILRHIRREDNQVADTLGKMAFANKEELCLFEDSQLVIQETVEEDIARGSLFPSSTL</sequence>
<dbReference type="CDD" id="cd06222">
    <property type="entry name" value="RNase_H_like"/>
    <property type="match status" value="1"/>
</dbReference>
<feature type="domain" description="RNase H type-1" evidence="1">
    <location>
        <begin position="22"/>
        <end position="142"/>
    </location>
</feature>
<accession>A0ABR0PNA6</accession>
<evidence type="ECO:0000313" key="2">
    <source>
        <dbReference type="EMBL" id="KAK5825904.1"/>
    </source>
</evidence>
<evidence type="ECO:0000313" key="3">
    <source>
        <dbReference type="Proteomes" id="UP001358586"/>
    </source>
</evidence>
<dbReference type="SUPFAM" id="SSF53098">
    <property type="entry name" value="Ribonuclease H-like"/>
    <property type="match status" value="1"/>
</dbReference>
<comment type="caution">
    <text evidence="2">The sequence shown here is derived from an EMBL/GenBank/DDBJ whole genome shotgun (WGS) entry which is preliminary data.</text>
</comment>
<dbReference type="InterPro" id="IPR036397">
    <property type="entry name" value="RNaseH_sf"/>
</dbReference>
<reference evidence="2 3" key="1">
    <citation type="submission" date="2023-03" db="EMBL/GenBank/DDBJ databases">
        <title>WGS of Gossypium arboreum.</title>
        <authorList>
            <person name="Yu D."/>
        </authorList>
    </citation>
    <scope>NUCLEOTIDE SEQUENCE [LARGE SCALE GENOMIC DNA]</scope>
    <source>
        <tissue evidence="2">Leaf</tissue>
    </source>
</reference>
<dbReference type="Proteomes" id="UP001358586">
    <property type="component" value="Chromosome 6"/>
</dbReference>
<dbReference type="EMBL" id="JARKNE010000006">
    <property type="protein sequence ID" value="KAK5825904.1"/>
    <property type="molecule type" value="Genomic_DNA"/>
</dbReference>
<proteinExistence type="predicted"/>
<organism evidence="2 3">
    <name type="scientific">Gossypium arboreum</name>
    <name type="common">Tree cotton</name>
    <name type="synonym">Gossypium nanking</name>
    <dbReference type="NCBI Taxonomy" id="29729"/>
    <lineage>
        <taxon>Eukaryota</taxon>
        <taxon>Viridiplantae</taxon>
        <taxon>Streptophyta</taxon>
        <taxon>Embryophyta</taxon>
        <taxon>Tracheophyta</taxon>
        <taxon>Spermatophyta</taxon>
        <taxon>Magnoliopsida</taxon>
        <taxon>eudicotyledons</taxon>
        <taxon>Gunneridae</taxon>
        <taxon>Pentapetalae</taxon>
        <taxon>rosids</taxon>
        <taxon>malvids</taxon>
        <taxon>Malvales</taxon>
        <taxon>Malvaceae</taxon>
        <taxon>Malvoideae</taxon>
        <taxon>Gossypium</taxon>
    </lineage>
</organism>
<dbReference type="InterPro" id="IPR012337">
    <property type="entry name" value="RNaseH-like_sf"/>
</dbReference>
<dbReference type="Pfam" id="PF13456">
    <property type="entry name" value="RVT_3"/>
    <property type="match status" value="1"/>
</dbReference>
<dbReference type="Gene3D" id="3.30.420.10">
    <property type="entry name" value="Ribonuclease H-like superfamily/Ribonuclease H"/>
    <property type="match status" value="1"/>
</dbReference>
<keyword evidence="3" id="KW-1185">Reference proteome</keyword>
<name>A0ABR0PNA6_GOSAR</name>
<dbReference type="PANTHER" id="PTHR47723">
    <property type="entry name" value="OS05G0353850 PROTEIN"/>
    <property type="match status" value="1"/>
</dbReference>
<dbReference type="InterPro" id="IPR002156">
    <property type="entry name" value="RNaseH_domain"/>
</dbReference>
<dbReference type="InterPro" id="IPR044730">
    <property type="entry name" value="RNase_H-like_dom_plant"/>
</dbReference>